<evidence type="ECO:0000256" key="4">
    <source>
        <dbReference type="ARBA" id="ARBA00022801"/>
    </source>
</evidence>
<comment type="similarity">
    <text evidence="2">Belongs to the peptidase S54 family.</text>
</comment>
<dbReference type="SUPFAM" id="SSF144091">
    <property type="entry name" value="Rhomboid-like"/>
    <property type="match status" value="1"/>
</dbReference>
<keyword evidence="3 7" id="KW-0812">Transmembrane</keyword>
<feature type="transmembrane region" description="Helical" evidence="7">
    <location>
        <begin position="134"/>
        <end position="152"/>
    </location>
</feature>
<feature type="transmembrane region" description="Helical" evidence="7">
    <location>
        <begin position="158"/>
        <end position="179"/>
    </location>
</feature>
<evidence type="ECO:0000256" key="5">
    <source>
        <dbReference type="ARBA" id="ARBA00022989"/>
    </source>
</evidence>
<evidence type="ECO:0000256" key="7">
    <source>
        <dbReference type="SAM" id="Phobius"/>
    </source>
</evidence>
<name>A0A828Z7S3_9LEPT</name>
<dbReference type="FunFam" id="1.20.1540.10:FF:000023">
    <property type="entry name" value="Peptidase, S54 family"/>
    <property type="match status" value="1"/>
</dbReference>
<reference evidence="10 11" key="1">
    <citation type="submission" date="2012-10" db="EMBL/GenBank/DDBJ databases">
        <authorList>
            <person name="Harkins D.M."/>
            <person name="Durkin A.S."/>
            <person name="Brinkac L.M."/>
            <person name="Haft D.H."/>
            <person name="Selengut J.D."/>
            <person name="Sanka R."/>
            <person name="DePew J."/>
            <person name="Purushe J."/>
            <person name="Whelen A.C."/>
            <person name="Vinetz J.M."/>
            <person name="Sutton G.G."/>
            <person name="Nierman W.C."/>
            <person name="Fouts D.E."/>
        </authorList>
    </citation>
    <scope>NUCLEOTIDE SEQUENCE [LARGE SCALE GENOMIC DNA]</scope>
    <source>
        <strain evidence="10 11">2006001853</strain>
    </source>
</reference>
<evidence type="ECO:0000256" key="1">
    <source>
        <dbReference type="ARBA" id="ARBA00004141"/>
    </source>
</evidence>
<dbReference type="InterPro" id="IPR050925">
    <property type="entry name" value="Rhomboid_protease_S54"/>
</dbReference>
<dbReference type="InterPro" id="IPR022764">
    <property type="entry name" value="Peptidase_S54_rhomboid_dom"/>
</dbReference>
<evidence type="ECO:0000256" key="2">
    <source>
        <dbReference type="ARBA" id="ARBA00009045"/>
    </source>
</evidence>
<dbReference type="GO" id="GO:0004252">
    <property type="term" value="F:serine-type endopeptidase activity"/>
    <property type="evidence" value="ECO:0007669"/>
    <property type="project" value="InterPro"/>
</dbReference>
<feature type="transmembrane region" description="Helical" evidence="7">
    <location>
        <begin position="186"/>
        <end position="209"/>
    </location>
</feature>
<dbReference type="Pfam" id="PF01694">
    <property type="entry name" value="Rhomboid"/>
    <property type="match status" value="1"/>
</dbReference>
<feature type="domain" description="Peptidase S54 rhomboid" evidence="8">
    <location>
        <begin position="93"/>
        <end position="234"/>
    </location>
</feature>
<dbReference type="Gene3D" id="1.20.1540.10">
    <property type="entry name" value="Rhomboid-like"/>
    <property type="match status" value="1"/>
</dbReference>
<dbReference type="GO" id="GO:0016020">
    <property type="term" value="C:membrane"/>
    <property type="evidence" value="ECO:0007669"/>
    <property type="project" value="UniProtKB-SubCell"/>
</dbReference>
<gene>
    <name evidence="10" type="ORF">LEP1GSC036_2900</name>
</gene>
<dbReference type="PANTHER" id="PTHR43731:SF14">
    <property type="entry name" value="PRESENILIN-ASSOCIATED RHOMBOID-LIKE PROTEIN, MITOCHONDRIAL"/>
    <property type="match status" value="1"/>
</dbReference>
<evidence type="ECO:0000256" key="3">
    <source>
        <dbReference type="ARBA" id="ARBA00022692"/>
    </source>
</evidence>
<feature type="transmembrane region" description="Helical" evidence="7">
    <location>
        <begin position="92"/>
        <end position="113"/>
    </location>
</feature>
<keyword evidence="5 7" id="KW-1133">Transmembrane helix</keyword>
<feature type="transmembrane region" description="Helical" evidence="7">
    <location>
        <begin position="215"/>
        <end position="234"/>
    </location>
</feature>
<comment type="caution">
    <text evidence="10">The sequence shown here is derived from an EMBL/GenBank/DDBJ whole genome shotgun (WGS) entry which is preliminary data.</text>
</comment>
<accession>A0A828Z7S3</accession>
<keyword evidence="4 10" id="KW-0378">Hydrolase</keyword>
<dbReference type="Proteomes" id="UP000001338">
    <property type="component" value="Unassembled WGS sequence"/>
</dbReference>
<evidence type="ECO:0000259" key="9">
    <source>
        <dbReference type="Pfam" id="PF20216"/>
    </source>
</evidence>
<feature type="domain" description="DUF6576" evidence="9">
    <location>
        <begin position="265"/>
        <end position="301"/>
    </location>
</feature>
<dbReference type="AlphaFoldDB" id="A0A828Z7S3"/>
<evidence type="ECO:0000259" key="8">
    <source>
        <dbReference type="Pfam" id="PF01694"/>
    </source>
</evidence>
<organism evidence="10 11">
    <name type="scientific">Leptospira weilii str. 2006001853</name>
    <dbReference type="NCBI Taxonomy" id="1001589"/>
    <lineage>
        <taxon>Bacteria</taxon>
        <taxon>Pseudomonadati</taxon>
        <taxon>Spirochaetota</taxon>
        <taxon>Spirochaetia</taxon>
        <taxon>Leptospirales</taxon>
        <taxon>Leptospiraceae</taxon>
        <taxon>Leptospira</taxon>
    </lineage>
</organism>
<protein>
    <submittedName>
        <fullName evidence="10">Peptidase, S54 family</fullName>
        <ecNumber evidence="10">3.4.21.-</ecNumber>
    </submittedName>
</protein>
<evidence type="ECO:0000313" key="11">
    <source>
        <dbReference type="Proteomes" id="UP000001338"/>
    </source>
</evidence>
<dbReference type="EC" id="3.4.21.-" evidence="10"/>
<proteinExistence type="inferred from homology"/>
<dbReference type="InterPro" id="IPR046483">
    <property type="entry name" value="DUF6576"/>
</dbReference>
<dbReference type="EMBL" id="AFLV02000017">
    <property type="protein sequence ID" value="EKR65477.1"/>
    <property type="molecule type" value="Genomic_DNA"/>
</dbReference>
<keyword evidence="6 7" id="KW-0472">Membrane</keyword>
<dbReference type="Pfam" id="PF20216">
    <property type="entry name" value="DUF6576"/>
    <property type="match status" value="1"/>
</dbReference>
<comment type="subcellular location">
    <subcellularLocation>
        <location evidence="1">Membrane</location>
        <topology evidence="1">Multi-pass membrane protein</topology>
    </subcellularLocation>
</comment>
<feature type="transmembrane region" description="Helical" evidence="7">
    <location>
        <begin position="50"/>
        <end position="72"/>
    </location>
</feature>
<dbReference type="InterPro" id="IPR035952">
    <property type="entry name" value="Rhomboid-like_sf"/>
</dbReference>
<evidence type="ECO:0000313" key="10">
    <source>
        <dbReference type="EMBL" id="EKR65477.1"/>
    </source>
</evidence>
<dbReference type="PANTHER" id="PTHR43731">
    <property type="entry name" value="RHOMBOID PROTEASE"/>
    <property type="match status" value="1"/>
</dbReference>
<evidence type="ECO:0000256" key="6">
    <source>
        <dbReference type="ARBA" id="ARBA00023136"/>
    </source>
</evidence>
<sequence>MNQSFHLRNILSKRREKRKFVLRLSSDSEEKSCSTMTGIYNRIGPELTPVVRTLLILNGGIFAVQLLLSWTVGDYLTFYLGMTSDLVTHRLFVWQLITYAFLHSVQNFFHILFNMFSLWMFGSILENYWGGKNFLKFYLFSCFMGGFFPWILHNVGFHQGTIIGASGGIYGLLIAFALIWPNQELLFMGFFPLKAKYMVVILMLIIALSGPGGNIAHMAHLGGAIGGGLYFFYYNKLKSKIPAFLSLGRYLQKRRMRKWQEEMNRKIHVREEVDQLLDKISKSGMDSLSRKERKFLKDASSKYYSED</sequence>